<dbReference type="Pfam" id="PF00501">
    <property type="entry name" value="AMP-binding"/>
    <property type="match status" value="1"/>
</dbReference>
<proteinExistence type="predicted"/>
<dbReference type="PANTHER" id="PTHR24096:SF424">
    <property type="entry name" value="ACETYL-COA SYNTHETASE-LIKE PROTEIN-RELATED"/>
    <property type="match status" value="1"/>
</dbReference>
<dbReference type="Proteomes" id="UP001447188">
    <property type="component" value="Unassembled WGS sequence"/>
</dbReference>
<reference evidence="2 3" key="1">
    <citation type="submission" date="2024-02" db="EMBL/GenBank/DDBJ databases">
        <title>Discinaceae phylogenomics.</title>
        <authorList>
            <person name="Dirks A.C."/>
            <person name="James T.Y."/>
        </authorList>
    </citation>
    <scope>NUCLEOTIDE SEQUENCE [LARGE SCALE GENOMIC DNA]</scope>
    <source>
        <strain evidence="2 3">ACD0624</strain>
    </source>
</reference>
<keyword evidence="3" id="KW-1185">Reference proteome</keyword>
<comment type="caution">
    <text evidence="2">The sequence shown here is derived from an EMBL/GenBank/DDBJ whole genome shotgun (WGS) entry which is preliminary data.</text>
</comment>
<accession>A0ABR3GXP2</accession>
<dbReference type="PANTHER" id="PTHR24096">
    <property type="entry name" value="LONG-CHAIN-FATTY-ACID--COA LIGASE"/>
    <property type="match status" value="1"/>
</dbReference>
<gene>
    <name evidence="2" type="ORF">Q9L58_000336</name>
</gene>
<sequence>MPIKSRWSCDVPKYSLLNFLFNTPTHPLSKDPLYIDSHNPDNHFLSTHAHRSLVLRIASGLIASGLQPGDRVLLFSGNNIFFPAIFTGSIAAGGIFTGANPGLTARELAQQLKDSGAKFLIANVLSIDVAIDAARVAGVSPRNVFAFDDGLYMDVDGNVVKWESKADVKGMRHWSDIVEAGTEKFAWDELKTDGGYNRTAAINYSSGYFYTSLIPPF</sequence>
<protein>
    <recommendedName>
        <fullName evidence="1">AMP-dependent synthetase/ligase domain-containing protein</fullName>
    </recommendedName>
</protein>
<name>A0ABR3GXP2_9PEZI</name>
<dbReference type="EMBL" id="JBBBZM010000002">
    <property type="protein sequence ID" value="KAL0640665.1"/>
    <property type="molecule type" value="Genomic_DNA"/>
</dbReference>
<dbReference type="SUPFAM" id="SSF56801">
    <property type="entry name" value="Acetyl-CoA synthetase-like"/>
    <property type="match status" value="1"/>
</dbReference>
<evidence type="ECO:0000313" key="2">
    <source>
        <dbReference type="EMBL" id="KAL0640665.1"/>
    </source>
</evidence>
<dbReference type="Gene3D" id="3.40.50.980">
    <property type="match status" value="1"/>
</dbReference>
<feature type="domain" description="AMP-dependent synthetase/ligase" evidence="1">
    <location>
        <begin position="51"/>
        <end position="207"/>
    </location>
</feature>
<dbReference type="InterPro" id="IPR000873">
    <property type="entry name" value="AMP-dep_synth/lig_dom"/>
</dbReference>
<evidence type="ECO:0000259" key="1">
    <source>
        <dbReference type="Pfam" id="PF00501"/>
    </source>
</evidence>
<evidence type="ECO:0000313" key="3">
    <source>
        <dbReference type="Proteomes" id="UP001447188"/>
    </source>
</evidence>
<organism evidence="2 3">
    <name type="scientific">Discina gigas</name>
    <dbReference type="NCBI Taxonomy" id="1032678"/>
    <lineage>
        <taxon>Eukaryota</taxon>
        <taxon>Fungi</taxon>
        <taxon>Dikarya</taxon>
        <taxon>Ascomycota</taxon>
        <taxon>Pezizomycotina</taxon>
        <taxon>Pezizomycetes</taxon>
        <taxon>Pezizales</taxon>
        <taxon>Discinaceae</taxon>
        <taxon>Discina</taxon>
    </lineage>
</organism>